<feature type="compositionally biased region" description="Low complexity" evidence="1">
    <location>
        <begin position="44"/>
        <end position="53"/>
    </location>
</feature>
<evidence type="ECO:0000313" key="3">
    <source>
        <dbReference type="Proteomes" id="UP000199467"/>
    </source>
</evidence>
<dbReference type="AlphaFoldDB" id="A0A1G6P181"/>
<proteinExistence type="predicted"/>
<evidence type="ECO:0000256" key="1">
    <source>
        <dbReference type="SAM" id="MobiDB-lite"/>
    </source>
</evidence>
<dbReference type="EMBL" id="FMZQ01000006">
    <property type="protein sequence ID" value="SDC73681.1"/>
    <property type="molecule type" value="Genomic_DNA"/>
</dbReference>
<accession>A0A1G6P181</accession>
<dbReference type="RefSeq" id="WP_090336671.1">
    <property type="nucleotide sequence ID" value="NZ_FMZQ01000006.1"/>
</dbReference>
<gene>
    <name evidence="2" type="ORF">SAMN05216576_10643</name>
</gene>
<keyword evidence="3" id="KW-1185">Reference proteome</keyword>
<sequence length="63" mass="6816">MPKINVAKPFNFQKGGKVQLFKKGEQDVDPEVAEHAEKRGYLVAPKAKASAAEPEAKPAAEPK</sequence>
<evidence type="ECO:0000313" key="2">
    <source>
        <dbReference type="EMBL" id="SDC73681.1"/>
    </source>
</evidence>
<organism evidence="2 3">
    <name type="scientific">Ectopseudomonas chengduensis</name>
    <dbReference type="NCBI Taxonomy" id="489632"/>
    <lineage>
        <taxon>Bacteria</taxon>
        <taxon>Pseudomonadati</taxon>
        <taxon>Pseudomonadota</taxon>
        <taxon>Gammaproteobacteria</taxon>
        <taxon>Pseudomonadales</taxon>
        <taxon>Pseudomonadaceae</taxon>
        <taxon>Ectopseudomonas</taxon>
    </lineage>
</organism>
<protein>
    <submittedName>
        <fullName evidence="2">Uncharacterized protein</fullName>
    </submittedName>
</protein>
<dbReference type="Proteomes" id="UP000199467">
    <property type="component" value="Unassembled WGS sequence"/>
</dbReference>
<feature type="compositionally biased region" description="Basic and acidic residues" evidence="1">
    <location>
        <begin position="54"/>
        <end position="63"/>
    </location>
</feature>
<name>A0A1G6P181_9GAMM</name>
<feature type="region of interest" description="Disordered" evidence="1">
    <location>
        <begin position="44"/>
        <end position="63"/>
    </location>
</feature>
<reference evidence="3" key="1">
    <citation type="submission" date="2016-10" db="EMBL/GenBank/DDBJ databases">
        <authorList>
            <person name="Varghese N."/>
            <person name="Submissions S."/>
        </authorList>
    </citation>
    <scope>NUCLEOTIDE SEQUENCE [LARGE SCALE GENOMIC DNA]</scope>
    <source>
        <strain evidence="3">DSM 26382</strain>
    </source>
</reference>